<comment type="caution">
    <text evidence="1">The sequence shown here is derived from an EMBL/GenBank/DDBJ whole genome shotgun (WGS) entry which is preliminary data.</text>
</comment>
<protein>
    <submittedName>
        <fullName evidence="1">Uncharacterized protein</fullName>
    </submittedName>
</protein>
<reference evidence="1 2" key="1">
    <citation type="journal article" date="2019" name="Environ. Microbiol.">
        <title>Species interactions and distinct microbial communities in high Arctic permafrost affected cryosols are associated with the CH4 and CO2 gas fluxes.</title>
        <authorList>
            <person name="Altshuler I."/>
            <person name="Hamel J."/>
            <person name="Turney S."/>
            <person name="Magnuson E."/>
            <person name="Levesque R."/>
            <person name="Greer C."/>
            <person name="Whyte L.G."/>
        </authorList>
    </citation>
    <scope>NUCLEOTIDE SEQUENCE [LARGE SCALE GENOMIC DNA]</scope>
    <source>
        <strain evidence="1 2">S9.3B</strain>
    </source>
</reference>
<keyword evidence="2" id="KW-1185">Reference proteome</keyword>
<gene>
    <name evidence="1" type="ORF">EAH89_10570</name>
</gene>
<dbReference type="Proteomes" id="UP000317078">
    <property type="component" value="Unassembled WGS sequence"/>
</dbReference>
<dbReference type="AlphaFoldDB" id="A0A502G5Q5"/>
<proteinExistence type="predicted"/>
<name>A0A502G5Q5_9PROT</name>
<evidence type="ECO:0000313" key="1">
    <source>
        <dbReference type="EMBL" id="TPG57377.1"/>
    </source>
</evidence>
<evidence type="ECO:0000313" key="2">
    <source>
        <dbReference type="Proteomes" id="UP000317078"/>
    </source>
</evidence>
<sequence length="119" mass="13095">MGDNFVSTLPEIWVRSQARDFSLYGISLRRSDHHRGKLSSAILIEGDLHSAPRLEDEFSRHGLTSGVHLSSSFAGGFLKSLEGVGRLPLCQLLSDTAQLRQDLGNGELGEFVDSDRHFA</sequence>
<organism evidence="1 2">
    <name type="scientific">Muricoccus nepalensis</name>
    <dbReference type="NCBI Taxonomy" id="1854500"/>
    <lineage>
        <taxon>Bacteria</taxon>
        <taxon>Pseudomonadati</taxon>
        <taxon>Pseudomonadota</taxon>
        <taxon>Alphaproteobacteria</taxon>
        <taxon>Acetobacterales</taxon>
        <taxon>Roseomonadaceae</taxon>
        <taxon>Muricoccus</taxon>
    </lineage>
</organism>
<accession>A0A502G5Q5</accession>
<dbReference type="EMBL" id="RCZP01000008">
    <property type="protein sequence ID" value="TPG57377.1"/>
    <property type="molecule type" value="Genomic_DNA"/>
</dbReference>